<protein>
    <submittedName>
        <fullName evidence="1">Uncharacterized protein</fullName>
    </submittedName>
</protein>
<dbReference type="InterPro" id="IPR036397">
    <property type="entry name" value="RNaseH_sf"/>
</dbReference>
<dbReference type="GO" id="GO:0003676">
    <property type="term" value="F:nucleic acid binding"/>
    <property type="evidence" value="ECO:0007669"/>
    <property type="project" value="InterPro"/>
</dbReference>
<proteinExistence type="predicted"/>
<dbReference type="PANTHER" id="PTHR46060">
    <property type="entry name" value="MARINER MOS1 TRANSPOSASE-LIKE PROTEIN"/>
    <property type="match status" value="1"/>
</dbReference>
<reference evidence="1" key="1">
    <citation type="submission" date="2022-02" db="EMBL/GenBank/DDBJ databases">
        <authorList>
            <person name="King R."/>
        </authorList>
    </citation>
    <scope>NUCLEOTIDE SEQUENCE</scope>
</reference>
<evidence type="ECO:0000313" key="1">
    <source>
        <dbReference type="EMBL" id="CAH1725483.1"/>
    </source>
</evidence>
<name>A0A9P0J496_APHGO</name>
<accession>A0A9P0J496</accession>
<dbReference type="Gene3D" id="3.30.420.10">
    <property type="entry name" value="Ribonuclease H-like superfamily/Ribonuclease H"/>
    <property type="match status" value="1"/>
</dbReference>
<reference evidence="1" key="2">
    <citation type="submission" date="2022-10" db="EMBL/GenBank/DDBJ databases">
        <authorList>
            <consortium name="ENA_rothamsted_submissions"/>
            <consortium name="culmorum"/>
            <person name="King R."/>
        </authorList>
    </citation>
    <scope>NUCLEOTIDE SEQUENCE</scope>
</reference>
<dbReference type="InterPro" id="IPR052709">
    <property type="entry name" value="Transposase-MT_Hybrid"/>
</dbReference>
<sequence length="101" mass="12053">MAMQPHIQPEKPKLGWKNTSGKYWNIHHIVLIWHLRIFFCFGPLKKHLGGTHFQNEEEVMNAVTEYFDGKCAAYFRDGIFKLLHRWEKCINLNGDYVEKYV</sequence>
<organism evidence="1 2">
    <name type="scientific">Aphis gossypii</name>
    <name type="common">Cotton aphid</name>
    <dbReference type="NCBI Taxonomy" id="80765"/>
    <lineage>
        <taxon>Eukaryota</taxon>
        <taxon>Metazoa</taxon>
        <taxon>Ecdysozoa</taxon>
        <taxon>Arthropoda</taxon>
        <taxon>Hexapoda</taxon>
        <taxon>Insecta</taxon>
        <taxon>Pterygota</taxon>
        <taxon>Neoptera</taxon>
        <taxon>Paraneoptera</taxon>
        <taxon>Hemiptera</taxon>
        <taxon>Sternorrhyncha</taxon>
        <taxon>Aphidomorpha</taxon>
        <taxon>Aphidoidea</taxon>
        <taxon>Aphididae</taxon>
        <taxon>Aphidini</taxon>
        <taxon>Aphis</taxon>
        <taxon>Aphis</taxon>
    </lineage>
</organism>
<dbReference type="AlphaFoldDB" id="A0A9P0J496"/>
<gene>
    <name evidence="1" type="ORF">APHIGO_LOCUS6559</name>
</gene>
<dbReference type="EMBL" id="OU899035">
    <property type="protein sequence ID" value="CAH1725483.1"/>
    <property type="molecule type" value="Genomic_DNA"/>
</dbReference>
<evidence type="ECO:0000313" key="2">
    <source>
        <dbReference type="Proteomes" id="UP001154329"/>
    </source>
</evidence>
<dbReference type="PANTHER" id="PTHR46060:SF1">
    <property type="entry name" value="MARINER MOS1 TRANSPOSASE-LIKE PROTEIN"/>
    <property type="match status" value="1"/>
</dbReference>
<keyword evidence="2" id="KW-1185">Reference proteome</keyword>
<dbReference type="Proteomes" id="UP001154329">
    <property type="component" value="Chromosome 2"/>
</dbReference>